<proteinExistence type="predicted"/>
<feature type="compositionally biased region" description="Basic residues" evidence="1">
    <location>
        <begin position="101"/>
        <end position="112"/>
    </location>
</feature>
<evidence type="ECO:0000256" key="1">
    <source>
        <dbReference type="SAM" id="MobiDB-lite"/>
    </source>
</evidence>
<evidence type="ECO:0000313" key="2">
    <source>
        <dbReference type="EMBL" id="KAG5683912.1"/>
    </source>
</evidence>
<protein>
    <submittedName>
        <fullName evidence="2">Uncharacterized protein</fullName>
    </submittedName>
</protein>
<accession>A0A9J6CPM2</accession>
<gene>
    <name evidence="2" type="ORF">PVAND_013170</name>
</gene>
<organism evidence="2 3">
    <name type="scientific">Polypedilum vanderplanki</name>
    <name type="common">Sleeping chironomid midge</name>
    <dbReference type="NCBI Taxonomy" id="319348"/>
    <lineage>
        <taxon>Eukaryota</taxon>
        <taxon>Metazoa</taxon>
        <taxon>Ecdysozoa</taxon>
        <taxon>Arthropoda</taxon>
        <taxon>Hexapoda</taxon>
        <taxon>Insecta</taxon>
        <taxon>Pterygota</taxon>
        <taxon>Neoptera</taxon>
        <taxon>Endopterygota</taxon>
        <taxon>Diptera</taxon>
        <taxon>Nematocera</taxon>
        <taxon>Chironomoidea</taxon>
        <taxon>Chironomidae</taxon>
        <taxon>Chironominae</taxon>
        <taxon>Polypedilum</taxon>
        <taxon>Polypedilum</taxon>
    </lineage>
</organism>
<dbReference type="AlphaFoldDB" id="A0A9J6CPM2"/>
<name>A0A9J6CPM2_POLVA</name>
<comment type="caution">
    <text evidence="2">The sequence shown here is derived from an EMBL/GenBank/DDBJ whole genome shotgun (WGS) entry which is preliminary data.</text>
</comment>
<reference evidence="2" key="1">
    <citation type="submission" date="2021-03" db="EMBL/GenBank/DDBJ databases">
        <title>Chromosome level genome of the anhydrobiotic midge Polypedilum vanderplanki.</title>
        <authorList>
            <person name="Yoshida Y."/>
            <person name="Kikawada T."/>
            <person name="Gusev O."/>
        </authorList>
    </citation>
    <scope>NUCLEOTIDE SEQUENCE</scope>
    <source>
        <strain evidence="2">NIAS01</strain>
        <tissue evidence="2">Whole body or cell culture</tissue>
    </source>
</reference>
<feature type="region of interest" description="Disordered" evidence="1">
    <location>
        <begin position="82"/>
        <end position="112"/>
    </location>
</feature>
<keyword evidence="3" id="KW-1185">Reference proteome</keyword>
<feature type="compositionally biased region" description="Basic and acidic residues" evidence="1">
    <location>
        <begin position="89"/>
        <end position="100"/>
    </location>
</feature>
<sequence length="112" mass="13255">MDKLEESYKLDIIKLPSFDDISEYQLELINTSSGDENNNESFDSKEMQKEIILKSSHESKKENKPNRKRVLKYLDDTVQESKIVKKNPKLKEKNVEDVPKRSLRKRTTRKIN</sequence>
<evidence type="ECO:0000313" key="3">
    <source>
        <dbReference type="Proteomes" id="UP001107558"/>
    </source>
</evidence>
<dbReference type="Proteomes" id="UP001107558">
    <property type="component" value="Chromosome 1"/>
</dbReference>
<dbReference type="EMBL" id="JADBJN010000001">
    <property type="protein sequence ID" value="KAG5683912.1"/>
    <property type="molecule type" value="Genomic_DNA"/>
</dbReference>